<dbReference type="InterPro" id="IPR036640">
    <property type="entry name" value="ABC1_TM_sf"/>
</dbReference>
<evidence type="ECO:0000256" key="6">
    <source>
        <dbReference type="ARBA" id="ARBA00022801"/>
    </source>
</evidence>
<dbReference type="Pfam" id="PF06472">
    <property type="entry name" value="ABC_membrane_2"/>
    <property type="match status" value="1"/>
</dbReference>
<dbReference type="InterPro" id="IPR003439">
    <property type="entry name" value="ABC_transporter-like_ATP-bd"/>
</dbReference>
<keyword evidence="4" id="KW-0812">Transmembrane</keyword>
<dbReference type="OrthoDB" id="422637at2759"/>
<dbReference type="GO" id="GO:0006635">
    <property type="term" value="P:fatty acid beta-oxidation"/>
    <property type="evidence" value="ECO:0007669"/>
    <property type="project" value="TreeGrafter"/>
</dbReference>
<evidence type="ECO:0000256" key="10">
    <source>
        <dbReference type="ARBA" id="ARBA00023136"/>
    </source>
</evidence>
<comment type="similarity">
    <text evidence="2">Belongs to the ABC transporter superfamily. ABCD family. Peroxisomal fatty acyl CoA transporter (TC 3.A.1.203) subfamily.</text>
</comment>
<dbReference type="InterPro" id="IPR011527">
    <property type="entry name" value="ABC1_TM_dom"/>
</dbReference>
<dbReference type="InterPro" id="IPR017871">
    <property type="entry name" value="ABC_transporter-like_CS"/>
</dbReference>
<organism evidence="15 16">
    <name type="scientific">Candidula unifasciata</name>
    <dbReference type="NCBI Taxonomy" id="100452"/>
    <lineage>
        <taxon>Eukaryota</taxon>
        <taxon>Metazoa</taxon>
        <taxon>Spiralia</taxon>
        <taxon>Lophotrochozoa</taxon>
        <taxon>Mollusca</taxon>
        <taxon>Gastropoda</taxon>
        <taxon>Heterobranchia</taxon>
        <taxon>Euthyneura</taxon>
        <taxon>Panpulmonata</taxon>
        <taxon>Eupulmonata</taxon>
        <taxon>Stylommatophora</taxon>
        <taxon>Helicina</taxon>
        <taxon>Helicoidea</taxon>
        <taxon>Geomitridae</taxon>
        <taxon>Candidula</taxon>
    </lineage>
</organism>
<dbReference type="GO" id="GO:0005324">
    <property type="term" value="F:long-chain fatty acid transmembrane transporter activity"/>
    <property type="evidence" value="ECO:0007669"/>
    <property type="project" value="TreeGrafter"/>
</dbReference>
<dbReference type="GO" id="GO:0005778">
    <property type="term" value="C:peroxisomal membrane"/>
    <property type="evidence" value="ECO:0007669"/>
    <property type="project" value="UniProtKB-SubCell"/>
</dbReference>
<evidence type="ECO:0000256" key="12">
    <source>
        <dbReference type="SAM" id="MobiDB-lite"/>
    </source>
</evidence>
<feature type="domain" description="ABC transporter" evidence="13">
    <location>
        <begin position="482"/>
        <end position="709"/>
    </location>
</feature>
<dbReference type="SMART" id="SM00382">
    <property type="entry name" value="AAA"/>
    <property type="match status" value="1"/>
</dbReference>
<dbReference type="Gene3D" id="3.40.50.300">
    <property type="entry name" value="P-loop containing nucleotide triphosphate hydrolases"/>
    <property type="match status" value="1"/>
</dbReference>
<keyword evidence="16" id="KW-1185">Reference proteome</keyword>
<name>A0A8S4A3M4_9EUPU</name>
<dbReference type="Proteomes" id="UP000678393">
    <property type="component" value="Unassembled WGS sequence"/>
</dbReference>
<proteinExistence type="inferred from homology"/>
<feature type="region of interest" description="Disordered" evidence="12">
    <location>
        <begin position="55"/>
        <end position="85"/>
    </location>
</feature>
<keyword evidence="7" id="KW-0067">ATP-binding</keyword>
<dbReference type="CDD" id="cd03223">
    <property type="entry name" value="ABCD_peroxisomal_ALDP"/>
    <property type="match status" value="1"/>
</dbReference>
<dbReference type="InterPro" id="IPR003593">
    <property type="entry name" value="AAA+_ATPase"/>
</dbReference>
<accession>A0A8S4A3M4</accession>
<evidence type="ECO:0000259" key="13">
    <source>
        <dbReference type="PROSITE" id="PS50893"/>
    </source>
</evidence>
<dbReference type="SUPFAM" id="SSF90123">
    <property type="entry name" value="ABC transporter transmembrane region"/>
    <property type="match status" value="1"/>
</dbReference>
<evidence type="ECO:0008006" key="17">
    <source>
        <dbReference type="Google" id="ProtNLM"/>
    </source>
</evidence>
<evidence type="ECO:0000256" key="2">
    <source>
        <dbReference type="ARBA" id="ARBA00008575"/>
    </source>
</evidence>
<dbReference type="GO" id="GO:0140359">
    <property type="term" value="F:ABC-type transporter activity"/>
    <property type="evidence" value="ECO:0007669"/>
    <property type="project" value="InterPro"/>
</dbReference>
<evidence type="ECO:0000256" key="8">
    <source>
        <dbReference type="ARBA" id="ARBA00022967"/>
    </source>
</evidence>
<comment type="subcellular location">
    <subcellularLocation>
        <location evidence="1">Peroxisome membrane</location>
        <topology evidence="1">Multi-pass membrane protein</topology>
    </subcellularLocation>
</comment>
<keyword evidence="5" id="KW-0547">Nucleotide-binding</keyword>
<dbReference type="Pfam" id="PF00005">
    <property type="entry name" value="ABC_tran"/>
    <property type="match status" value="1"/>
</dbReference>
<keyword evidence="9" id="KW-1133">Transmembrane helix</keyword>
<evidence type="ECO:0000256" key="5">
    <source>
        <dbReference type="ARBA" id="ARBA00022741"/>
    </source>
</evidence>
<reference evidence="15" key="1">
    <citation type="submission" date="2021-04" db="EMBL/GenBank/DDBJ databases">
        <authorList>
            <consortium name="Molecular Ecology Group"/>
        </authorList>
    </citation>
    <scope>NUCLEOTIDE SEQUENCE</scope>
</reference>
<dbReference type="AlphaFoldDB" id="A0A8S4A3M4"/>
<dbReference type="Gene3D" id="1.20.1560.10">
    <property type="entry name" value="ABC transporter type 1, transmembrane domain"/>
    <property type="match status" value="1"/>
</dbReference>
<evidence type="ECO:0000313" key="16">
    <source>
        <dbReference type="Proteomes" id="UP000678393"/>
    </source>
</evidence>
<sequence length="759" mass="85906">MSNSKFLDTAAKTNLTPNKIATGAALCFVAAYGLRRFYPTLSQLVYQQKSKTKAGSKLNGADIGNSANVSPLHSGKDQPDRKNPHVDKHFYRQLRSLIKIIIPTVWSREFALLVLHTLSLVIRTFLSIYVAKLDGSIVQTIVQRNVTRFVVQLSKWILLAVPATFINSLIRFLESKLALVFRTRLVKHAYEKYFDSQTYYRVSNLDGRLSNADQCLTEDITMFTSSLAHLYSHLTKPLLDVALMSFTLYRLASSRGASSKTPTLIAAVVILITAKILRSVSPKFGKLVADEASKKGSLRFMHSRIITNAEEIAFYNGHKIEKSLLTRCYEALVTQMDLIIYKRLWYIMLEQFLMKYVWSASGLVMVAVPIITATGIREDGSNVEDDVDGGVSERTRYFTMARNLLISSADAIERMISSYKEITELAGYTSRVSQMFEVFEDVRHGRYHREMVTKEKSNKVTHERISGPLVQKGVVIDTQSTIVIEDLPIITPNGDIIVQSLSLKMEPGMHLLITGPNGCGKSSLFRILNGLWPVYGGKLYKPPPSSMFYIPQRPYMSIGTLRDQVIYPDCKEDMKKKEFTDDDLMNILKIVHLDHIVHREGGWGAECDWKDVLSGGEKQRMGMARTFYHKPQFALLDECTSAVSIDVESKIYLSLKAAGITLLTISHRPTLWKFHTHLLQFDGEGGWRMEELDTNVRLTLNEEKNKLENQLAGMPRMQERLRELCTILGEDSVLLNHDIAAIRKQEDENNSSFELESSE</sequence>
<dbReference type="PROSITE" id="PS50893">
    <property type="entry name" value="ABC_TRANSPORTER_2"/>
    <property type="match status" value="1"/>
</dbReference>
<evidence type="ECO:0000256" key="11">
    <source>
        <dbReference type="ARBA" id="ARBA00023140"/>
    </source>
</evidence>
<evidence type="ECO:0000259" key="14">
    <source>
        <dbReference type="PROSITE" id="PS50929"/>
    </source>
</evidence>
<dbReference type="GO" id="GO:0015910">
    <property type="term" value="P:long-chain fatty acid import into peroxisome"/>
    <property type="evidence" value="ECO:0007669"/>
    <property type="project" value="TreeGrafter"/>
</dbReference>
<dbReference type="InterPro" id="IPR027417">
    <property type="entry name" value="P-loop_NTPase"/>
</dbReference>
<keyword evidence="3" id="KW-0813">Transport</keyword>
<dbReference type="EMBL" id="CAJHNH020007779">
    <property type="protein sequence ID" value="CAG5134970.1"/>
    <property type="molecule type" value="Genomic_DNA"/>
</dbReference>
<dbReference type="FunFam" id="3.40.50.300:FF:000800">
    <property type="entry name" value="ATP-binding cassette sub-family D member 1"/>
    <property type="match status" value="1"/>
</dbReference>
<dbReference type="PANTHER" id="PTHR11384:SF67">
    <property type="entry name" value="ATP-BINDING CASSETTE SUB-FAMILY D MEMBER 1"/>
    <property type="match status" value="1"/>
</dbReference>
<dbReference type="PROSITE" id="PS00211">
    <property type="entry name" value="ABC_TRANSPORTER_1"/>
    <property type="match status" value="1"/>
</dbReference>
<evidence type="ECO:0000256" key="7">
    <source>
        <dbReference type="ARBA" id="ARBA00022840"/>
    </source>
</evidence>
<dbReference type="GO" id="GO:0016887">
    <property type="term" value="F:ATP hydrolysis activity"/>
    <property type="evidence" value="ECO:0007669"/>
    <property type="project" value="InterPro"/>
</dbReference>
<feature type="compositionally biased region" description="Basic and acidic residues" evidence="12">
    <location>
        <begin position="74"/>
        <end position="85"/>
    </location>
</feature>
<dbReference type="PANTHER" id="PTHR11384">
    <property type="entry name" value="ATP-BINDING CASSETTE, SUB-FAMILY D MEMBER"/>
    <property type="match status" value="1"/>
</dbReference>
<evidence type="ECO:0000313" key="15">
    <source>
        <dbReference type="EMBL" id="CAG5134970.1"/>
    </source>
</evidence>
<dbReference type="PROSITE" id="PS50929">
    <property type="entry name" value="ABC_TM1F"/>
    <property type="match status" value="1"/>
</dbReference>
<keyword evidence="6" id="KW-0378">Hydrolase</keyword>
<dbReference type="InterPro" id="IPR050835">
    <property type="entry name" value="ABC_transporter_sub-D"/>
</dbReference>
<dbReference type="SUPFAM" id="SSF52540">
    <property type="entry name" value="P-loop containing nucleoside triphosphate hydrolases"/>
    <property type="match status" value="1"/>
</dbReference>
<dbReference type="GO" id="GO:0005524">
    <property type="term" value="F:ATP binding"/>
    <property type="evidence" value="ECO:0007669"/>
    <property type="project" value="UniProtKB-KW"/>
</dbReference>
<keyword evidence="11" id="KW-0576">Peroxisome</keyword>
<evidence type="ECO:0000256" key="1">
    <source>
        <dbReference type="ARBA" id="ARBA00004585"/>
    </source>
</evidence>
<keyword evidence="10" id="KW-0472">Membrane</keyword>
<evidence type="ECO:0000256" key="4">
    <source>
        <dbReference type="ARBA" id="ARBA00022692"/>
    </source>
</evidence>
<gene>
    <name evidence="15" type="ORF">CUNI_LOCUS20528</name>
</gene>
<protein>
    <recommendedName>
        <fullName evidence="17">ATP-binding cassette sub-family D member 2</fullName>
    </recommendedName>
</protein>
<dbReference type="GO" id="GO:0007031">
    <property type="term" value="P:peroxisome organization"/>
    <property type="evidence" value="ECO:0007669"/>
    <property type="project" value="TreeGrafter"/>
</dbReference>
<evidence type="ECO:0000256" key="9">
    <source>
        <dbReference type="ARBA" id="ARBA00022989"/>
    </source>
</evidence>
<dbReference type="GO" id="GO:0042760">
    <property type="term" value="P:very long-chain fatty acid catabolic process"/>
    <property type="evidence" value="ECO:0007669"/>
    <property type="project" value="TreeGrafter"/>
</dbReference>
<comment type="caution">
    <text evidence="15">The sequence shown here is derived from an EMBL/GenBank/DDBJ whole genome shotgun (WGS) entry which is preliminary data.</text>
</comment>
<evidence type="ECO:0000256" key="3">
    <source>
        <dbReference type="ARBA" id="ARBA00022448"/>
    </source>
</evidence>
<feature type="domain" description="ABC transmembrane type-1" evidence="14">
    <location>
        <begin position="114"/>
        <end position="354"/>
    </location>
</feature>
<keyword evidence="8" id="KW-1278">Translocase</keyword>